<dbReference type="InterPro" id="IPR041664">
    <property type="entry name" value="AAA_16"/>
</dbReference>
<evidence type="ECO:0000313" key="5">
    <source>
        <dbReference type="Proteomes" id="UP001304298"/>
    </source>
</evidence>
<dbReference type="CDD" id="cd06170">
    <property type="entry name" value="LuxR_C_like"/>
    <property type="match status" value="1"/>
</dbReference>
<evidence type="ECO:0000259" key="3">
    <source>
        <dbReference type="PROSITE" id="PS50043"/>
    </source>
</evidence>
<sequence length="911" mass="95852">MMIERADQLAALAAAVARVRGGAGEFVVVRGGLGTGRSALLHAAGEEAAARGLRVVRAVATPLERQVAHGVVWLLLEPLLEAGRRRELPAEVRPDLEYPPAPPDPRRAHLVLHELLELFTEVVHDTGPVALLVDDLQWADAASLRWLAYLANRMGGLRVLVVATLLEGDDAADDVVVKDIAHTAARTVHATPLSAGGVRAYLAARCGVPPEDAFTDACHTRTGGSPMLLDALVNTMLGHGLHPIAAAAADLAALRPSPAAARLTRCLRAQPPAVGAVANAMAALGEATEADVVAEVAGLDLPDFDAVARALRRLGLVEDPAGGLLRFAGAMVGDLVADQLTAGEQDRLHLRAANVFYRYGRPVEQIGRQLLATVAEPEPWAAEVLRTAAGAALTKAEPRTAAQYLRHALAHPGADRAELLVDLAAVERGYDLAAAHRHLHQALGLLRDPADRAFALGLLPVVTGARFAPDVRQVRQVLAQLRSDPGPDAAEAALRLEARLRYAERGVPGTGAEAAKRLAELGDAPAHGSPAQRELVAVLLYLATVADAAPRESIVDIARQVLEREPGSPNQMYTTLPLTVLVLVAADALEGVESWLAAACGPAADPDLPTLVAWTGQAVVAAASGQLGTARERAQAVLASAGPSRIGITSTAMRVLAEIAVEQRDPALARLVVDHLEPEHEPWLRSLAHGALALTEANHTAATEYFLDCAHQLERSGRVNGVLLPLRGRIALLLAATDDPVRAEAVALDEASRALAWGAPAAVGRALRVRATLLDRDEDAVPLLREAAEALARSGDRLELARTLILLGERDTGPDAPEHLEEGRRLAAACGAHWLSGSAAEPSDSSDGGPLTATEQRVVELAVSGRRNRDIAELLEVTVRAVEKHLTSSYRKLGISGRAQLAAAMRGHRAG</sequence>
<dbReference type="SUPFAM" id="SSF52540">
    <property type="entry name" value="P-loop containing nucleoside triphosphate hydrolases"/>
    <property type="match status" value="1"/>
</dbReference>
<accession>A0ABU5RNX4</accession>
<dbReference type="InterPro" id="IPR036388">
    <property type="entry name" value="WH-like_DNA-bd_sf"/>
</dbReference>
<dbReference type="PANTHER" id="PTHR16305:SF35">
    <property type="entry name" value="TRANSCRIPTIONAL ACTIVATOR DOMAIN"/>
    <property type="match status" value="1"/>
</dbReference>
<dbReference type="PROSITE" id="PS50043">
    <property type="entry name" value="HTH_LUXR_2"/>
    <property type="match status" value="1"/>
</dbReference>
<proteinExistence type="predicted"/>
<dbReference type="InterPro" id="IPR016032">
    <property type="entry name" value="Sig_transdc_resp-reg_C-effctor"/>
</dbReference>
<dbReference type="Pfam" id="PF00196">
    <property type="entry name" value="GerE"/>
    <property type="match status" value="1"/>
</dbReference>
<keyword evidence="1" id="KW-0547">Nucleotide-binding</keyword>
<evidence type="ECO:0000256" key="1">
    <source>
        <dbReference type="ARBA" id="ARBA00022741"/>
    </source>
</evidence>
<keyword evidence="5" id="KW-1185">Reference proteome</keyword>
<dbReference type="RefSeq" id="WP_323337158.1">
    <property type="nucleotide sequence ID" value="NZ_JAYFSI010000021.1"/>
</dbReference>
<dbReference type="InterPro" id="IPR027417">
    <property type="entry name" value="P-loop_NTPase"/>
</dbReference>
<dbReference type="Proteomes" id="UP001304298">
    <property type="component" value="Unassembled WGS sequence"/>
</dbReference>
<dbReference type="Pfam" id="PF13191">
    <property type="entry name" value="AAA_16"/>
    <property type="match status" value="1"/>
</dbReference>
<dbReference type="EMBL" id="JAYFSI010000021">
    <property type="protein sequence ID" value="MEA5367279.1"/>
    <property type="molecule type" value="Genomic_DNA"/>
</dbReference>
<dbReference type="SMART" id="SM00421">
    <property type="entry name" value="HTH_LUXR"/>
    <property type="match status" value="1"/>
</dbReference>
<name>A0ABU5RNX4_9PSEU</name>
<evidence type="ECO:0000256" key="2">
    <source>
        <dbReference type="ARBA" id="ARBA00022840"/>
    </source>
</evidence>
<dbReference type="PANTHER" id="PTHR16305">
    <property type="entry name" value="TESTICULAR SOLUBLE ADENYLYL CYCLASE"/>
    <property type="match status" value="1"/>
</dbReference>
<dbReference type="InterPro" id="IPR000792">
    <property type="entry name" value="Tscrpt_reg_LuxR_C"/>
</dbReference>
<comment type="caution">
    <text evidence="4">The sequence shown here is derived from an EMBL/GenBank/DDBJ whole genome shotgun (WGS) entry which is preliminary data.</text>
</comment>
<dbReference type="SUPFAM" id="SSF46894">
    <property type="entry name" value="C-terminal effector domain of the bipartite response regulators"/>
    <property type="match status" value="1"/>
</dbReference>
<reference evidence="4 5" key="1">
    <citation type="submission" date="2023-12" db="EMBL/GenBank/DDBJ databases">
        <title>Amycolatopsis sp. V23-08.</title>
        <authorList>
            <person name="Somphong A."/>
        </authorList>
    </citation>
    <scope>NUCLEOTIDE SEQUENCE [LARGE SCALE GENOMIC DNA]</scope>
    <source>
        <strain evidence="4 5">V23-08</strain>
    </source>
</reference>
<feature type="domain" description="HTH luxR-type" evidence="3">
    <location>
        <begin position="844"/>
        <end position="909"/>
    </location>
</feature>
<dbReference type="Gene3D" id="1.10.10.10">
    <property type="entry name" value="Winged helix-like DNA-binding domain superfamily/Winged helix DNA-binding domain"/>
    <property type="match status" value="1"/>
</dbReference>
<protein>
    <submittedName>
        <fullName evidence="4">AAA family ATPase</fullName>
    </submittedName>
</protein>
<organism evidence="4 5">
    <name type="scientific">Amycolatopsis heterodermiae</name>
    <dbReference type="NCBI Taxonomy" id="3110235"/>
    <lineage>
        <taxon>Bacteria</taxon>
        <taxon>Bacillati</taxon>
        <taxon>Actinomycetota</taxon>
        <taxon>Actinomycetes</taxon>
        <taxon>Pseudonocardiales</taxon>
        <taxon>Pseudonocardiaceae</taxon>
        <taxon>Amycolatopsis</taxon>
    </lineage>
</organism>
<gene>
    <name evidence="4" type="ORF">VA596_47665</name>
</gene>
<keyword evidence="2" id="KW-0067">ATP-binding</keyword>
<evidence type="ECO:0000313" key="4">
    <source>
        <dbReference type="EMBL" id="MEA5367279.1"/>
    </source>
</evidence>